<feature type="signal peptide" evidence="2">
    <location>
        <begin position="1"/>
        <end position="26"/>
    </location>
</feature>
<feature type="region of interest" description="Disordered" evidence="1">
    <location>
        <begin position="169"/>
        <end position="202"/>
    </location>
</feature>
<protein>
    <submittedName>
        <fullName evidence="5">Copper amine oxidase domain protein</fullName>
    </submittedName>
</protein>
<dbReference type="Pfam" id="PF07833">
    <property type="entry name" value="Cu_amine_oxidN1"/>
    <property type="match status" value="2"/>
</dbReference>
<dbReference type="AlphaFoldDB" id="B1I223"/>
<evidence type="ECO:0000259" key="3">
    <source>
        <dbReference type="Pfam" id="PF01832"/>
    </source>
</evidence>
<dbReference type="EMBL" id="CP000860">
    <property type="protein sequence ID" value="ACA58982.1"/>
    <property type="molecule type" value="Genomic_DNA"/>
</dbReference>
<dbReference type="HOGENOM" id="CLU_640629_0_0_9"/>
<feature type="domain" description="Copper amine oxidase-like N-terminal" evidence="4">
    <location>
        <begin position="132"/>
        <end position="170"/>
    </location>
</feature>
<name>B1I223_DESAP</name>
<dbReference type="InterPro" id="IPR002901">
    <property type="entry name" value="MGlyc_endo_b_GlcNAc-like_dom"/>
</dbReference>
<organism evidence="5 6">
    <name type="scientific">Desulforudis audaxviator (strain MP104C)</name>
    <dbReference type="NCBI Taxonomy" id="477974"/>
    <lineage>
        <taxon>Bacteria</taxon>
        <taxon>Bacillati</taxon>
        <taxon>Bacillota</taxon>
        <taxon>Clostridia</taxon>
        <taxon>Thermoanaerobacterales</taxon>
        <taxon>Candidatus Desulforudaceae</taxon>
        <taxon>Candidatus Desulforudis</taxon>
    </lineage>
</organism>
<feature type="chain" id="PRO_5038834564" evidence="2">
    <location>
        <begin position="27"/>
        <end position="471"/>
    </location>
</feature>
<evidence type="ECO:0000256" key="1">
    <source>
        <dbReference type="SAM" id="MobiDB-lite"/>
    </source>
</evidence>
<dbReference type="STRING" id="477974.Daud_0436"/>
<evidence type="ECO:0000313" key="5">
    <source>
        <dbReference type="EMBL" id="ACA58982.1"/>
    </source>
</evidence>
<dbReference type="RefSeq" id="WP_012301571.1">
    <property type="nucleotide sequence ID" value="NC_010424.1"/>
</dbReference>
<evidence type="ECO:0000259" key="4">
    <source>
        <dbReference type="Pfam" id="PF07833"/>
    </source>
</evidence>
<dbReference type="Pfam" id="PF01832">
    <property type="entry name" value="Glucosaminidase"/>
    <property type="match status" value="1"/>
</dbReference>
<feature type="region of interest" description="Disordered" evidence="1">
    <location>
        <begin position="90"/>
        <end position="109"/>
    </location>
</feature>
<dbReference type="KEGG" id="dau:Daud_0436"/>
<dbReference type="SUPFAM" id="SSF55383">
    <property type="entry name" value="Copper amine oxidase, domain N"/>
    <property type="match status" value="1"/>
</dbReference>
<feature type="domain" description="Copper amine oxidase-like N-terminal" evidence="4">
    <location>
        <begin position="47"/>
        <end position="88"/>
    </location>
</feature>
<dbReference type="InterPro" id="IPR036582">
    <property type="entry name" value="Mao_N_sf"/>
</dbReference>
<dbReference type="eggNOG" id="COG4632">
    <property type="taxonomic scope" value="Bacteria"/>
</dbReference>
<feature type="domain" description="Mannosyl-glycoprotein endo-beta-N-acetylglucosamidase-like" evidence="3">
    <location>
        <begin position="323"/>
        <end position="412"/>
    </location>
</feature>
<dbReference type="InterPro" id="IPR012854">
    <property type="entry name" value="Cu_amine_oxidase-like_N"/>
</dbReference>
<sequence>MSAATLLLPVLVCLMLFLAPAGPAGATALSYDVGVVINASLLSIPAHDQQAFIKDGRVYVPLRAVGKNLGCEVEWIRETRQVVITSRGRPADPLKRVPPGTPAAALPGRTGDRQRVQIVVDGQIKEFSADYGEPFITAAGRTVVPLRAVGEALGCEVDWNSATRLVTIRSKPQAPPPSRGPEEYGETRPSPSGYPGAPGGTRFGGSAGRRVGLLQELAEYRTNLRLLDGTFINSAELVDKDEENFSQAQLDRFRSDLDDLRKYDARVRLPDGREWATAELTILGPAIATADQLRAWLEAEARKRVRTEQWGREFVPFPDLVDLYLRIGAEYGVRGDLALAQAAKETGYWQFGGDVQPDQNNFCGLWATGTALTGGESLNGADPALVRLEAGRHGATFATPQAGVEAHIQHLYAYATTDPLPPGKVLLSPRFVYVQRGSAPTWQGLNARWAVPGTTYGQSIIHDFWLKALYY</sequence>
<keyword evidence="2" id="KW-0732">Signal</keyword>
<dbReference type="GO" id="GO:0004040">
    <property type="term" value="F:amidase activity"/>
    <property type="evidence" value="ECO:0007669"/>
    <property type="project" value="InterPro"/>
</dbReference>
<evidence type="ECO:0000256" key="2">
    <source>
        <dbReference type="SAM" id="SignalP"/>
    </source>
</evidence>
<dbReference type="eggNOG" id="COG0860">
    <property type="taxonomic scope" value="Bacteria"/>
</dbReference>
<dbReference type="Proteomes" id="UP000008544">
    <property type="component" value="Chromosome"/>
</dbReference>
<reference evidence="5 6" key="2">
    <citation type="journal article" date="2008" name="Science">
        <title>Environmental genomics reveals a single-species ecosystem deep within Earth.</title>
        <authorList>
            <person name="Chivian D."/>
            <person name="Brodie E.L."/>
            <person name="Alm E.J."/>
            <person name="Culley D.E."/>
            <person name="Dehal P.S."/>
            <person name="Desantis T.Z."/>
            <person name="Gihring T.M."/>
            <person name="Lapidus A."/>
            <person name="Lin L.H."/>
            <person name="Lowry S.R."/>
            <person name="Moser D.P."/>
            <person name="Richardson P.M."/>
            <person name="Southam G."/>
            <person name="Wanger G."/>
            <person name="Pratt L.M."/>
            <person name="Andersen G.L."/>
            <person name="Hazen T.C."/>
            <person name="Brockman F.J."/>
            <person name="Arkin A.P."/>
            <person name="Onstott T.C."/>
        </authorList>
    </citation>
    <scope>NUCLEOTIDE SEQUENCE [LARGE SCALE GENOMIC DNA]</scope>
    <source>
        <strain evidence="5 6">MP104C</strain>
    </source>
</reference>
<gene>
    <name evidence="5" type="ordered locus">Daud_0436</name>
</gene>
<evidence type="ECO:0000313" key="6">
    <source>
        <dbReference type="Proteomes" id="UP000008544"/>
    </source>
</evidence>
<reference evidence="6" key="1">
    <citation type="submission" date="2007-10" db="EMBL/GenBank/DDBJ databases">
        <title>Complete sequence of chromosome of Desulforudis audaxviator MP104C.</title>
        <authorList>
            <person name="Copeland A."/>
            <person name="Lucas S."/>
            <person name="Lapidus A."/>
            <person name="Barry K."/>
            <person name="Glavina del Rio T."/>
            <person name="Dalin E."/>
            <person name="Tice H."/>
            <person name="Bruce D."/>
            <person name="Pitluck S."/>
            <person name="Lowry S.R."/>
            <person name="Larimer F."/>
            <person name="Land M.L."/>
            <person name="Hauser L."/>
            <person name="Kyrpides N."/>
            <person name="Ivanova N.N."/>
            <person name="Richardson P."/>
        </authorList>
    </citation>
    <scope>NUCLEOTIDE SEQUENCE [LARGE SCALE GENOMIC DNA]</scope>
    <source>
        <strain evidence="6">MP104C</strain>
    </source>
</reference>
<keyword evidence="6" id="KW-1185">Reference proteome</keyword>
<accession>B1I223</accession>
<proteinExistence type="predicted"/>
<dbReference type="Gene3D" id="3.30.457.10">
    <property type="entry name" value="Copper amine oxidase-like, N-terminal domain"/>
    <property type="match status" value="1"/>
</dbReference>